<evidence type="ECO:0008006" key="4">
    <source>
        <dbReference type="Google" id="ProtNLM"/>
    </source>
</evidence>
<evidence type="ECO:0000256" key="1">
    <source>
        <dbReference type="SAM" id="MobiDB-lite"/>
    </source>
</evidence>
<evidence type="ECO:0000313" key="2">
    <source>
        <dbReference type="EnsemblPlants" id="OB04G12390.1"/>
    </source>
</evidence>
<sequence length="90" mass="9953">MSERGSLAHPWRRLQQWRLDLAAGTHGSVSGHSRRPDLVVVATRTMDGVCDGGSDGNRGRIRLRDNGKARSRVGGDDDDDDKPHTGQHRR</sequence>
<proteinExistence type="predicted"/>
<reference evidence="2" key="2">
    <citation type="submission" date="2013-04" db="UniProtKB">
        <authorList>
            <consortium name="EnsemblPlants"/>
        </authorList>
    </citation>
    <scope>IDENTIFICATION</scope>
</reference>
<dbReference type="AlphaFoldDB" id="J3LVR4"/>
<dbReference type="HOGENOM" id="CLU_2444384_0_0_1"/>
<dbReference type="Proteomes" id="UP000006038">
    <property type="component" value="Chromosome 4"/>
</dbReference>
<feature type="region of interest" description="Disordered" evidence="1">
    <location>
        <begin position="47"/>
        <end position="90"/>
    </location>
</feature>
<reference evidence="2" key="1">
    <citation type="journal article" date="2013" name="Nat. Commun.">
        <title>Whole-genome sequencing of Oryza brachyantha reveals mechanisms underlying Oryza genome evolution.</title>
        <authorList>
            <person name="Chen J."/>
            <person name="Huang Q."/>
            <person name="Gao D."/>
            <person name="Wang J."/>
            <person name="Lang Y."/>
            <person name="Liu T."/>
            <person name="Li B."/>
            <person name="Bai Z."/>
            <person name="Luis Goicoechea J."/>
            <person name="Liang C."/>
            <person name="Chen C."/>
            <person name="Zhang W."/>
            <person name="Sun S."/>
            <person name="Liao Y."/>
            <person name="Zhang X."/>
            <person name="Yang L."/>
            <person name="Song C."/>
            <person name="Wang M."/>
            <person name="Shi J."/>
            <person name="Liu G."/>
            <person name="Liu J."/>
            <person name="Zhou H."/>
            <person name="Zhou W."/>
            <person name="Yu Q."/>
            <person name="An N."/>
            <person name="Chen Y."/>
            <person name="Cai Q."/>
            <person name="Wang B."/>
            <person name="Liu B."/>
            <person name="Min J."/>
            <person name="Huang Y."/>
            <person name="Wu H."/>
            <person name="Li Z."/>
            <person name="Zhang Y."/>
            <person name="Yin Y."/>
            <person name="Song W."/>
            <person name="Jiang J."/>
            <person name="Jackson S.A."/>
            <person name="Wing R.A."/>
            <person name="Wang J."/>
            <person name="Chen M."/>
        </authorList>
    </citation>
    <scope>NUCLEOTIDE SEQUENCE [LARGE SCALE GENOMIC DNA]</scope>
    <source>
        <strain evidence="2">cv. IRGC 101232</strain>
    </source>
</reference>
<evidence type="ECO:0000313" key="3">
    <source>
        <dbReference type="Proteomes" id="UP000006038"/>
    </source>
</evidence>
<dbReference type="Gramene" id="OB04G12390.1">
    <property type="protein sequence ID" value="OB04G12390.1"/>
    <property type="gene ID" value="OB04G12390"/>
</dbReference>
<organism evidence="2">
    <name type="scientific">Oryza brachyantha</name>
    <name type="common">malo sina</name>
    <dbReference type="NCBI Taxonomy" id="4533"/>
    <lineage>
        <taxon>Eukaryota</taxon>
        <taxon>Viridiplantae</taxon>
        <taxon>Streptophyta</taxon>
        <taxon>Embryophyta</taxon>
        <taxon>Tracheophyta</taxon>
        <taxon>Spermatophyta</taxon>
        <taxon>Magnoliopsida</taxon>
        <taxon>Liliopsida</taxon>
        <taxon>Poales</taxon>
        <taxon>Poaceae</taxon>
        <taxon>BOP clade</taxon>
        <taxon>Oryzoideae</taxon>
        <taxon>Oryzeae</taxon>
        <taxon>Oryzinae</taxon>
        <taxon>Oryza</taxon>
    </lineage>
</organism>
<accession>J3LVR4</accession>
<protein>
    <recommendedName>
        <fullName evidence="4">DUF834 domain-containing protein</fullName>
    </recommendedName>
</protein>
<dbReference type="EnsemblPlants" id="OB04G12390.1">
    <property type="protein sequence ID" value="OB04G12390.1"/>
    <property type="gene ID" value="OB04G12390"/>
</dbReference>
<name>J3LVR4_ORYBR</name>
<keyword evidence="3" id="KW-1185">Reference proteome</keyword>